<accession>A0A8J2BLK8</accession>
<dbReference type="Pfam" id="PF09992">
    <property type="entry name" value="NAGPA"/>
    <property type="match status" value="1"/>
</dbReference>
<dbReference type="AlphaFoldDB" id="A0A8J2BLK8"/>
<dbReference type="Proteomes" id="UP000663859">
    <property type="component" value="Unassembled WGS sequence"/>
</dbReference>
<evidence type="ECO:0000313" key="3">
    <source>
        <dbReference type="Proteomes" id="UP000663859"/>
    </source>
</evidence>
<proteinExistence type="predicted"/>
<comment type="caution">
    <text evidence="2">The sequence shown here is derived from an EMBL/GenBank/DDBJ whole genome shotgun (WGS) entry which is preliminary data.</text>
</comment>
<dbReference type="InterPro" id="IPR018711">
    <property type="entry name" value="NAGPA"/>
</dbReference>
<keyword evidence="3" id="KW-1185">Reference proteome</keyword>
<reference evidence="2" key="1">
    <citation type="submission" date="2021-02" db="EMBL/GenBank/DDBJ databases">
        <authorList>
            <person name="Cremers G."/>
            <person name="Picone N."/>
        </authorList>
    </citation>
    <scope>NUCLEOTIDE SEQUENCE</scope>
    <source>
        <strain evidence="2">PQ17</strain>
    </source>
</reference>
<sequence>MAISTPHGRPNRKKNPKRRVSLFYSASTGQKVALMGASFLAALPLPARALSCSSQPLPFGTAIHCVVELSQDRLELFWKNPAGQPFGSFHSLFHYLEAQGKKVLFATNGGMYEPDLSPVGWYVEGGKELVKLNQRKGFGNFYLKPNGVLAWNRWQAWIGPSEEMEAKQADFLWATQSGPLLVHHGEITPAIPMHSRSRYIRNGVGLLDRHRVVFVITETPVTLYEFALIFRKNFSCREALYLDGSISSIYSLPLGIWKERGPMGPILAVWTPANTQSR</sequence>
<protein>
    <recommendedName>
        <fullName evidence="1">Phosphodiester glycosidase domain-containing protein</fullName>
    </recommendedName>
</protein>
<evidence type="ECO:0000259" key="1">
    <source>
        <dbReference type="Pfam" id="PF09992"/>
    </source>
</evidence>
<dbReference type="EMBL" id="CAJNOB010000006">
    <property type="protein sequence ID" value="CAF0693570.1"/>
    <property type="molecule type" value="Genomic_DNA"/>
</dbReference>
<gene>
    <name evidence="2" type="ORF">MPNT_140046</name>
</gene>
<name>A0A8J2BLK8_9BACT</name>
<organism evidence="2 3">
    <name type="scientific">Candidatus Methylacidithermus pantelleriae</name>
    <dbReference type="NCBI Taxonomy" id="2744239"/>
    <lineage>
        <taxon>Bacteria</taxon>
        <taxon>Pseudomonadati</taxon>
        <taxon>Verrucomicrobiota</taxon>
        <taxon>Methylacidiphilae</taxon>
        <taxon>Methylacidiphilales</taxon>
        <taxon>Methylacidiphilaceae</taxon>
        <taxon>Candidatus Methylacidithermus</taxon>
    </lineage>
</organism>
<feature type="domain" description="Phosphodiester glycosidase" evidence="1">
    <location>
        <begin position="102"/>
        <end position="248"/>
    </location>
</feature>
<evidence type="ECO:0000313" key="2">
    <source>
        <dbReference type="EMBL" id="CAF0693570.1"/>
    </source>
</evidence>